<proteinExistence type="predicted"/>
<feature type="region of interest" description="Disordered" evidence="1">
    <location>
        <begin position="58"/>
        <end position="84"/>
    </location>
</feature>
<sequence length="108" mass="11922">MTRNPIPPQIFASYFFHFACTASAAATRPARPVSPRCPLRSHHHLVLAALPKRPTRRHLGIKRPPFCRPSLTPASPAPTPTAAMRRRQHVPLALPLVADTASLRRPLS</sequence>
<accession>A0AAD6SME2</accession>
<evidence type="ECO:0000313" key="3">
    <source>
        <dbReference type="Proteomes" id="UP001218188"/>
    </source>
</evidence>
<evidence type="ECO:0000313" key="2">
    <source>
        <dbReference type="EMBL" id="KAJ7030529.1"/>
    </source>
</evidence>
<evidence type="ECO:0000256" key="1">
    <source>
        <dbReference type="SAM" id="MobiDB-lite"/>
    </source>
</evidence>
<name>A0AAD6SME2_9AGAR</name>
<gene>
    <name evidence="2" type="ORF">C8F04DRAFT_1263829</name>
</gene>
<dbReference type="Proteomes" id="UP001218188">
    <property type="component" value="Unassembled WGS sequence"/>
</dbReference>
<protein>
    <submittedName>
        <fullName evidence="2">Uncharacterized protein</fullName>
    </submittedName>
</protein>
<comment type="caution">
    <text evidence="2">The sequence shown here is derived from an EMBL/GenBank/DDBJ whole genome shotgun (WGS) entry which is preliminary data.</text>
</comment>
<keyword evidence="3" id="KW-1185">Reference proteome</keyword>
<reference evidence="2" key="1">
    <citation type="submission" date="2023-03" db="EMBL/GenBank/DDBJ databases">
        <title>Massive genome expansion in bonnet fungi (Mycena s.s.) driven by repeated elements and novel gene families across ecological guilds.</title>
        <authorList>
            <consortium name="Lawrence Berkeley National Laboratory"/>
            <person name="Harder C.B."/>
            <person name="Miyauchi S."/>
            <person name="Viragh M."/>
            <person name="Kuo A."/>
            <person name="Thoen E."/>
            <person name="Andreopoulos B."/>
            <person name="Lu D."/>
            <person name="Skrede I."/>
            <person name="Drula E."/>
            <person name="Henrissat B."/>
            <person name="Morin E."/>
            <person name="Kohler A."/>
            <person name="Barry K."/>
            <person name="LaButti K."/>
            <person name="Morin E."/>
            <person name="Salamov A."/>
            <person name="Lipzen A."/>
            <person name="Mereny Z."/>
            <person name="Hegedus B."/>
            <person name="Baldrian P."/>
            <person name="Stursova M."/>
            <person name="Weitz H."/>
            <person name="Taylor A."/>
            <person name="Grigoriev I.V."/>
            <person name="Nagy L.G."/>
            <person name="Martin F."/>
            <person name="Kauserud H."/>
        </authorList>
    </citation>
    <scope>NUCLEOTIDE SEQUENCE</scope>
    <source>
        <strain evidence="2">CBHHK200</strain>
    </source>
</reference>
<dbReference type="EMBL" id="JARJCM010000090">
    <property type="protein sequence ID" value="KAJ7030529.1"/>
    <property type="molecule type" value="Genomic_DNA"/>
</dbReference>
<organism evidence="2 3">
    <name type="scientific">Mycena alexandri</name>
    <dbReference type="NCBI Taxonomy" id="1745969"/>
    <lineage>
        <taxon>Eukaryota</taxon>
        <taxon>Fungi</taxon>
        <taxon>Dikarya</taxon>
        <taxon>Basidiomycota</taxon>
        <taxon>Agaricomycotina</taxon>
        <taxon>Agaricomycetes</taxon>
        <taxon>Agaricomycetidae</taxon>
        <taxon>Agaricales</taxon>
        <taxon>Marasmiineae</taxon>
        <taxon>Mycenaceae</taxon>
        <taxon>Mycena</taxon>
    </lineage>
</organism>
<dbReference type="AlphaFoldDB" id="A0AAD6SME2"/>